<sequence length="79" mass="8534">MSSMRAREGAPARVDARERSSIGVMSSMRAREGEPARADARERSSVGVGSSMRARGEPVRHVVDARREGEPARRGESPA</sequence>
<feature type="compositionally biased region" description="Basic and acidic residues" evidence="1">
    <location>
        <begin position="29"/>
        <end position="44"/>
    </location>
</feature>
<evidence type="ECO:0000256" key="1">
    <source>
        <dbReference type="SAM" id="MobiDB-lite"/>
    </source>
</evidence>
<accession>A0A1I2HGQ9</accession>
<feature type="region of interest" description="Disordered" evidence="1">
    <location>
        <begin position="1"/>
        <end position="79"/>
    </location>
</feature>
<feature type="compositionally biased region" description="Basic and acidic residues" evidence="1">
    <location>
        <begin position="1"/>
        <end position="20"/>
    </location>
</feature>
<dbReference type="Proteomes" id="UP000199400">
    <property type="component" value="Unassembled WGS sequence"/>
</dbReference>
<name>A0A1I2HGQ9_9BACT</name>
<evidence type="ECO:0000313" key="3">
    <source>
        <dbReference type="Proteomes" id="UP000199400"/>
    </source>
</evidence>
<gene>
    <name evidence="2" type="ORF">SAMN02745121_07938</name>
</gene>
<dbReference type="EMBL" id="FOMX01000042">
    <property type="protein sequence ID" value="SFF28603.1"/>
    <property type="molecule type" value="Genomic_DNA"/>
</dbReference>
<organism evidence="2 3">
    <name type="scientific">Nannocystis exedens</name>
    <dbReference type="NCBI Taxonomy" id="54"/>
    <lineage>
        <taxon>Bacteria</taxon>
        <taxon>Pseudomonadati</taxon>
        <taxon>Myxococcota</taxon>
        <taxon>Polyangia</taxon>
        <taxon>Nannocystales</taxon>
        <taxon>Nannocystaceae</taxon>
        <taxon>Nannocystis</taxon>
    </lineage>
</organism>
<proteinExistence type="predicted"/>
<protein>
    <submittedName>
        <fullName evidence="2">Uncharacterized protein</fullName>
    </submittedName>
</protein>
<keyword evidence="3" id="KW-1185">Reference proteome</keyword>
<feature type="compositionally biased region" description="Basic and acidic residues" evidence="1">
    <location>
        <begin position="54"/>
        <end position="79"/>
    </location>
</feature>
<evidence type="ECO:0000313" key="2">
    <source>
        <dbReference type="EMBL" id="SFF28603.1"/>
    </source>
</evidence>
<reference evidence="3" key="1">
    <citation type="submission" date="2016-10" db="EMBL/GenBank/DDBJ databases">
        <authorList>
            <person name="Varghese N."/>
            <person name="Submissions S."/>
        </authorList>
    </citation>
    <scope>NUCLEOTIDE SEQUENCE [LARGE SCALE GENOMIC DNA]</scope>
    <source>
        <strain evidence="3">ATCC 25963</strain>
    </source>
</reference>
<dbReference type="AlphaFoldDB" id="A0A1I2HGQ9"/>
<dbReference type="RefSeq" id="WP_100793461.1">
    <property type="nucleotide sequence ID" value="NZ_NETK01000001.1"/>
</dbReference>